<evidence type="ECO:0000256" key="1">
    <source>
        <dbReference type="ARBA" id="ARBA00000707"/>
    </source>
</evidence>
<dbReference type="GO" id="GO:0016579">
    <property type="term" value="P:protein deubiquitination"/>
    <property type="evidence" value="ECO:0007669"/>
    <property type="project" value="InterPro"/>
</dbReference>
<dbReference type="InterPro" id="IPR038765">
    <property type="entry name" value="Papain-like_cys_pep_sf"/>
</dbReference>
<dbReference type="SUPFAM" id="SSF54001">
    <property type="entry name" value="Cysteine proteinases"/>
    <property type="match status" value="1"/>
</dbReference>
<dbReference type="Gene3D" id="3.90.70.10">
    <property type="entry name" value="Cysteine proteinases"/>
    <property type="match status" value="1"/>
</dbReference>
<dbReference type="PROSITE" id="PS00973">
    <property type="entry name" value="USP_2"/>
    <property type="match status" value="1"/>
</dbReference>
<feature type="non-terminal residue" evidence="5">
    <location>
        <position position="231"/>
    </location>
</feature>
<accession>A0A7R9MPQ9</accession>
<evidence type="ECO:0000313" key="5">
    <source>
        <dbReference type="EMBL" id="CAD7663825.1"/>
    </source>
</evidence>
<gene>
    <name evidence="5" type="ORF">ONB1V03_LOCUS20383</name>
</gene>
<feature type="domain" description="USP" evidence="4">
    <location>
        <begin position="1"/>
        <end position="229"/>
    </location>
</feature>
<evidence type="ECO:0000256" key="3">
    <source>
        <dbReference type="SAM" id="MobiDB-lite"/>
    </source>
</evidence>
<dbReference type="CDD" id="cd02674">
    <property type="entry name" value="Peptidase_C19R"/>
    <property type="match status" value="1"/>
</dbReference>
<feature type="region of interest" description="Disordered" evidence="3">
    <location>
        <begin position="1"/>
        <end position="24"/>
    </location>
</feature>
<dbReference type="Pfam" id="PF00443">
    <property type="entry name" value="UCH"/>
    <property type="match status" value="1"/>
</dbReference>
<proteinExistence type="predicted"/>
<evidence type="ECO:0000256" key="2">
    <source>
        <dbReference type="ARBA" id="ARBA00012759"/>
    </source>
</evidence>
<dbReference type="PROSITE" id="PS50235">
    <property type="entry name" value="USP_3"/>
    <property type="match status" value="1"/>
</dbReference>
<dbReference type="InterPro" id="IPR050185">
    <property type="entry name" value="Ub_carboxyl-term_hydrolase"/>
</dbReference>
<dbReference type="InterPro" id="IPR001394">
    <property type="entry name" value="Peptidase_C19_UCH"/>
</dbReference>
<name>A0A7R9MPQ9_9ACAR</name>
<feature type="compositionally biased region" description="Acidic residues" evidence="3">
    <location>
        <begin position="1"/>
        <end position="20"/>
    </location>
</feature>
<dbReference type="EMBL" id="OC949466">
    <property type="protein sequence ID" value="CAD7663825.1"/>
    <property type="molecule type" value="Genomic_DNA"/>
</dbReference>
<dbReference type="Proteomes" id="UP000728032">
    <property type="component" value="Unassembled WGS sequence"/>
</dbReference>
<organism evidence="5">
    <name type="scientific">Oppiella nova</name>
    <dbReference type="NCBI Taxonomy" id="334625"/>
    <lineage>
        <taxon>Eukaryota</taxon>
        <taxon>Metazoa</taxon>
        <taxon>Ecdysozoa</taxon>
        <taxon>Arthropoda</taxon>
        <taxon>Chelicerata</taxon>
        <taxon>Arachnida</taxon>
        <taxon>Acari</taxon>
        <taxon>Acariformes</taxon>
        <taxon>Sarcoptiformes</taxon>
        <taxon>Oribatida</taxon>
        <taxon>Brachypylina</taxon>
        <taxon>Oppioidea</taxon>
        <taxon>Oppiidae</taxon>
        <taxon>Oppiella</taxon>
    </lineage>
</organism>
<comment type="catalytic activity">
    <reaction evidence="1">
        <text>Thiol-dependent hydrolysis of ester, thioester, amide, peptide and isopeptide bonds formed by the C-terminal Gly of ubiquitin (a 76-residue protein attached to proteins as an intracellular targeting signal).</text>
        <dbReference type="EC" id="3.4.19.12"/>
    </reaction>
</comment>
<dbReference type="PANTHER" id="PTHR21646">
    <property type="entry name" value="UBIQUITIN CARBOXYL-TERMINAL HYDROLASE"/>
    <property type="match status" value="1"/>
</dbReference>
<dbReference type="AlphaFoldDB" id="A0A7R9MPQ9"/>
<dbReference type="PANTHER" id="PTHR21646:SF74">
    <property type="entry name" value="UBIQUITIN CARBOXYL-TERMINAL HYDROLASE 19"/>
    <property type="match status" value="1"/>
</dbReference>
<dbReference type="EC" id="3.4.19.12" evidence="2"/>
<evidence type="ECO:0000313" key="6">
    <source>
        <dbReference type="Proteomes" id="UP000728032"/>
    </source>
</evidence>
<sequence length="231" mass="27071">ETSELLEPDAQDSDVDNDNDNDNRYDTQIKANHYYLAMDWTNSPKFGDHCIKVETKCGISSDTDYKHRSEANEVIGLEDCLQLHTKPETLTADNPWYCPKCKEQRQANKQITLWRLPQVLVIQLKRFSFRNSFWREKLDSMVRYPIHGLDMSQYYVRTDNNPDCPPVYDLFGVVNHFGSLFGGHYTAYAKTSDNYKNIGWRCFDDSRVESVDEDSVVTRNAYMLFYKLRDN</sequence>
<dbReference type="InterPro" id="IPR018200">
    <property type="entry name" value="USP_CS"/>
</dbReference>
<evidence type="ECO:0000259" key="4">
    <source>
        <dbReference type="PROSITE" id="PS50235"/>
    </source>
</evidence>
<keyword evidence="6" id="KW-1185">Reference proteome</keyword>
<dbReference type="OrthoDB" id="6516050at2759"/>
<reference evidence="5" key="1">
    <citation type="submission" date="2020-11" db="EMBL/GenBank/DDBJ databases">
        <authorList>
            <person name="Tran Van P."/>
        </authorList>
    </citation>
    <scope>NUCLEOTIDE SEQUENCE</scope>
</reference>
<protein>
    <recommendedName>
        <fullName evidence="2">ubiquitinyl hydrolase 1</fullName>
        <ecNumber evidence="2">3.4.19.12</ecNumber>
    </recommendedName>
</protein>
<dbReference type="EMBL" id="CAJPVJ010034641">
    <property type="protein sequence ID" value="CAG2180962.1"/>
    <property type="molecule type" value="Genomic_DNA"/>
</dbReference>
<dbReference type="InterPro" id="IPR028889">
    <property type="entry name" value="USP"/>
</dbReference>
<dbReference type="GO" id="GO:0004843">
    <property type="term" value="F:cysteine-type deubiquitinase activity"/>
    <property type="evidence" value="ECO:0007669"/>
    <property type="project" value="UniProtKB-EC"/>
</dbReference>